<dbReference type="AlphaFoldDB" id="A0AAJ0MGE1"/>
<reference evidence="1" key="1">
    <citation type="journal article" date="2023" name="Mol. Phylogenet. Evol.">
        <title>Genome-scale phylogeny and comparative genomics of the fungal order Sordariales.</title>
        <authorList>
            <person name="Hensen N."/>
            <person name="Bonometti L."/>
            <person name="Westerberg I."/>
            <person name="Brannstrom I.O."/>
            <person name="Guillou S."/>
            <person name="Cros-Aarteil S."/>
            <person name="Calhoun S."/>
            <person name="Haridas S."/>
            <person name="Kuo A."/>
            <person name="Mondo S."/>
            <person name="Pangilinan J."/>
            <person name="Riley R."/>
            <person name="LaButti K."/>
            <person name="Andreopoulos B."/>
            <person name="Lipzen A."/>
            <person name="Chen C."/>
            <person name="Yan M."/>
            <person name="Daum C."/>
            <person name="Ng V."/>
            <person name="Clum A."/>
            <person name="Steindorff A."/>
            <person name="Ohm R.A."/>
            <person name="Martin F."/>
            <person name="Silar P."/>
            <person name="Natvig D.O."/>
            <person name="Lalanne C."/>
            <person name="Gautier V."/>
            <person name="Ament-Velasquez S.L."/>
            <person name="Kruys A."/>
            <person name="Hutchinson M.I."/>
            <person name="Powell A.J."/>
            <person name="Barry K."/>
            <person name="Miller A.N."/>
            <person name="Grigoriev I.V."/>
            <person name="Debuchy R."/>
            <person name="Gladieux P."/>
            <person name="Hiltunen Thoren M."/>
            <person name="Johannesson H."/>
        </authorList>
    </citation>
    <scope>NUCLEOTIDE SEQUENCE</scope>
    <source>
        <strain evidence="1">CBS 955.72</strain>
    </source>
</reference>
<proteinExistence type="predicted"/>
<protein>
    <submittedName>
        <fullName evidence="1">Uncharacterized protein</fullName>
    </submittedName>
</protein>
<sequence>MGGGGGIVFLLGGTGGQLLLTFPFRFLVEKETPEWIEDGMPELELELELESSMLFIFIFILFWQTLKMTTELVAGGKGKHVKFWCVVIATSCLQYLRVCTYLYQREVSRLQAGGLLV</sequence>
<organism evidence="1 2">
    <name type="scientific">Lasiosphaeria hispida</name>
    <dbReference type="NCBI Taxonomy" id="260671"/>
    <lineage>
        <taxon>Eukaryota</taxon>
        <taxon>Fungi</taxon>
        <taxon>Dikarya</taxon>
        <taxon>Ascomycota</taxon>
        <taxon>Pezizomycotina</taxon>
        <taxon>Sordariomycetes</taxon>
        <taxon>Sordariomycetidae</taxon>
        <taxon>Sordariales</taxon>
        <taxon>Lasiosphaeriaceae</taxon>
        <taxon>Lasiosphaeria</taxon>
    </lineage>
</organism>
<reference evidence="1" key="2">
    <citation type="submission" date="2023-06" db="EMBL/GenBank/DDBJ databases">
        <authorList>
            <consortium name="Lawrence Berkeley National Laboratory"/>
            <person name="Haridas S."/>
            <person name="Hensen N."/>
            <person name="Bonometti L."/>
            <person name="Westerberg I."/>
            <person name="Brannstrom I.O."/>
            <person name="Guillou S."/>
            <person name="Cros-Aarteil S."/>
            <person name="Calhoun S."/>
            <person name="Kuo A."/>
            <person name="Mondo S."/>
            <person name="Pangilinan J."/>
            <person name="Riley R."/>
            <person name="Labutti K."/>
            <person name="Andreopoulos B."/>
            <person name="Lipzen A."/>
            <person name="Chen C."/>
            <person name="Yanf M."/>
            <person name="Daum C."/>
            <person name="Ng V."/>
            <person name="Clum A."/>
            <person name="Steindorff A."/>
            <person name="Ohm R."/>
            <person name="Martin F."/>
            <person name="Silar P."/>
            <person name="Natvig D."/>
            <person name="Lalanne C."/>
            <person name="Gautier V."/>
            <person name="Ament-Velasquez S.L."/>
            <person name="Kruys A."/>
            <person name="Hutchinson M.I."/>
            <person name="Powell A.J."/>
            <person name="Barry K."/>
            <person name="Miller A.N."/>
            <person name="Grigoriev I.V."/>
            <person name="Debuchy R."/>
            <person name="Gladieux P."/>
            <person name="Thoren M.H."/>
            <person name="Johannesson H."/>
        </authorList>
    </citation>
    <scope>NUCLEOTIDE SEQUENCE</scope>
    <source>
        <strain evidence="1">CBS 955.72</strain>
    </source>
</reference>
<accession>A0AAJ0MGE1</accession>
<name>A0AAJ0MGE1_9PEZI</name>
<dbReference type="Proteomes" id="UP001275084">
    <property type="component" value="Unassembled WGS sequence"/>
</dbReference>
<evidence type="ECO:0000313" key="1">
    <source>
        <dbReference type="EMBL" id="KAK3357686.1"/>
    </source>
</evidence>
<gene>
    <name evidence="1" type="ORF">B0T25DRAFT_166692</name>
</gene>
<keyword evidence="2" id="KW-1185">Reference proteome</keyword>
<dbReference type="EMBL" id="JAUIQD010000003">
    <property type="protein sequence ID" value="KAK3357686.1"/>
    <property type="molecule type" value="Genomic_DNA"/>
</dbReference>
<comment type="caution">
    <text evidence="1">The sequence shown here is derived from an EMBL/GenBank/DDBJ whole genome shotgun (WGS) entry which is preliminary data.</text>
</comment>
<evidence type="ECO:0000313" key="2">
    <source>
        <dbReference type="Proteomes" id="UP001275084"/>
    </source>
</evidence>